<evidence type="ECO:0000256" key="2">
    <source>
        <dbReference type="ARBA" id="ARBA00013184"/>
    </source>
</evidence>
<dbReference type="STRING" id="3880.A0A072VT38"/>
<keyword evidence="6" id="KW-0539">Nucleus</keyword>
<reference evidence="7 9" key="2">
    <citation type="journal article" date="2014" name="BMC Genomics">
        <title>An improved genome release (version Mt4.0) for the model legume Medicago truncatula.</title>
        <authorList>
            <person name="Tang H."/>
            <person name="Krishnakumar V."/>
            <person name="Bidwell S."/>
            <person name="Rosen B."/>
            <person name="Chan A."/>
            <person name="Zhou S."/>
            <person name="Gentzbittel L."/>
            <person name="Childs K.L."/>
            <person name="Yandell M."/>
            <person name="Gundlach H."/>
            <person name="Mayer K.F."/>
            <person name="Schwartz D.C."/>
            <person name="Town C.D."/>
        </authorList>
    </citation>
    <scope>GENOME REANNOTATION</scope>
    <source>
        <strain evidence="7">A17</strain>
        <strain evidence="8 9">cv. Jemalong A17</strain>
    </source>
</reference>
<keyword evidence="9" id="KW-1185">Reference proteome</keyword>
<proteinExistence type="predicted"/>
<evidence type="ECO:0000313" key="9">
    <source>
        <dbReference type="Proteomes" id="UP000002051"/>
    </source>
</evidence>
<evidence type="ECO:0000256" key="4">
    <source>
        <dbReference type="ARBA" id="ARBA00023015"/>
    </source>
</evidence>
<dbReference type="PANTHER" id="PTHR13808:SF53">
    <property type="entry name" value="HISTONE ACETYLTRANSFERASE HAC2"/>
    <property type="match status" value="1"/>
</dbReference>
<gene>
    <name evidence="7" type="ordered locus">MTR_1g047940</name>
</gene>
<evidence type="ECO:0000256" key="1">
    <source>
        <dbReference type="ARBA" id="ARBA00004123"/>
    </source>
</evidence>
<dbReference type="EMBL" id="CM001217">
    <property type="protein sequence ID" value="KEH41285.1"/>
    <property type="molecule type" value="Genomic_DNA"/>
</dbReference>
<name>A0A072VT38_MEDTR</name>
<keyword evidence="3" id="KW-0808">Transferase</keyword>
<dbReference type="AlphaFoldDB" id="A0A072VT38"/>
<evidence type="ECO:0000313" key="7">
    <source>
        <dbReference type="EMBL" id="KEH41285.1"/>
    </source>
</evidence>
<reference evidence="8" key="3">
    <citation type="submission" date="2015-04" db="UniProtKB">
        <authorList>
            <consortium name="EnsemblPlants"/>
        </authorList>
    </citation>
    <scope>IDENTIFICATION</scope>
    <source>
        <strain evidence="8">cv. Jemalong A17</strain>
    </source>
</reference>
<protein>
    <recommendedName>
        <fullName evidence="2">histone acetyltransferase</fullName>
        <ecNumber evidence="2">2.3.1.48</ecNumber>
    </recommendedName>
</protein>
<keyword evidence="5" id="KW-0804">Transcription</keyword>
<sequence length="200" mass="22984">MIIYYIAILMSKTPKNANIYDHFFFRTEKGNSKVTASRLSYFDGDCWCSNAMEVAETFGKESGGDYEKRVAIVDDIPSDSKHNDIVLESGLFENRDNFLSFYQKTLSFSLTHSVLPKNWESNEEMMVKLLNVLKHASQCRTANSEPCSHPHCMKISFIQTAHSRNCKDSERRIPRCSDLKKHVEQRSMHSESCRRAVVGQ</sequence>
<evidence type="ECO:0000256" key="5">
    <source>
        <dbReference type="ARBA" id="ARBA00023163"/>
    </source>
</evidence>
<dbReference type="HOGENOM" id="CLU_1368009_0_0_1"/>
<reference evidence="7 9" key="1">
    <citation type="journal article" date="2011" name="Nature">
        <title>The Medicago genome provides insight into the evolution of rhizobial symbioses.</title>
        <authorList>
            <person name="Young N.D."/>
            <person name="Debelle F."/>
            <person name="Oldroyd G.E."/>
            <person name="Geurts R."/>
            <person name="Cannon S.B."/>
            <person name="Udvardi M.K."/>
            <person name="Benedito V.A."/>
            <person name="Mayer K.F."/>
            <person name="Gouzy J."/>
            <person name="Schoof H."/>
            <person name="Van de Peer Y."/>
            <person name="Proost S."/>
            <person name="Cook D.R."/>
            <person name="Meyers B.C."/>
            <person name="Spannagl M."/>
            <person name="Cheung F."/>
            <person name="De Mita S."/>
            <person name="Krishnakumar V."/>
            <person name="Gundlach H."/>
            <person name="Zhou S."/>
            <person name="Mudge J."/>
            <person name="Bharti A.K."/>
            <person name="Murray J.D."/>
            <person name="Naoumkina M.A."/>
            <person name="Rosen B."/>
            <person name="Silverstein K.A."/>
            <person name="Tang H."/>
            <person name="Rombauts S."/>
            <person name="Zhao P.X."/>
            <person name="Zhou P."/>
            <person name="Barbe V."/>
            <person name="Bardou P."/>
            <person name="Bechner M."/>
            <person name="Bellec A."/>
            <person name="Berger A."/>
            <person name="Berges H."/>
            <person name="Bidwell S."/>
            <person name="Bisseling T."/>
            <person name="Choisne N."/>
            <person name="Couloux A."/>
            <person name="Denny R."/>
            <person name="Deshpande S."/>
            <person name="Dai X."/>
            <person name="Doyle J.J."/>
            <person name="Dudez A.M."/>
            <person name="Farmer A.D."/>
            <person name="Fouteau S."/>
            <person name="Franken C."/>
            <person name="Gibelin C."/>
            <person name="Gish J."/>
            <person name="Goldstein S."/>
            <person name="Gonzalez A.J."/>
            <person name="Green P.J."/>
            <person name="Hallab A."/>
            <person name="Hartog M."/>
            <person name="Hua A."/>
            <person name="Humphray S.J."/>
            <person name="Jeong D.H."/>
            <person name="Jing Y."/>
            <person name="Jocker A."/>
            <person name="Kenton S.M."/>
            <person name="Kim D.J."/>
            <person name="Klee K."/>
            <person name="Lai H."/>
            <person name="Lang C."/>
            <person name="Lin S."/>
            <person name="Macmil S.L."/>
            <person name="Magdelenat G."/>
            <person name="Matthews L."/>
            <person name="McCorrison J."/>
            <person name="Monaghan E.L."/>
            <person name="Mun J.H."/>
            <person name="Najar F.Z."/>
            <person name="Nicholson C."/>
            <person name="Noirot C."/>
            <person name="O'Bleness M."/>
            <person name="Paule C.R."/>
            <person name="Poulain J."/>
            <person name="Prion F."/>
            <person name="Qin B."/>
            <person name="Qu C."/>
            <person name="Retzel E.F."/>
            <person name="Riddle C."/>
            <person name="Sallet E."/>
            <person name="Samain S."/>
            <person name="Samson N."/>
            <person name="Sanders I."/>
            <person name="Saurat O."/>
            <person name="Scarpelli C."/>
            <person name="Schiex T."/>
            <person name="Segurens B."/>
            <person name="Severin A.J."/>
            <person name="Sherrier D.J."/>
            <person name="Shi R."/>
            <person name="Sims S."/>
            <person name="Singer S.R."/>
            <person name="Sinharoy S."/>
            <person name="Sterck L."/>
            <person name="Viollet A."/>
            <person name="Wang B.B."/>
            <person name="Wang K."/>
            <person name="Wang M."/>
            <person name="Wang X."/>
            <person name="Warfsmann J."/>
            <person name="Weissenbach J."/>
            <person name="White D.D."/>
            <person name="White J.D."/>
            <person name="Wiley G.B."/>
            <person name="Wincker P."/>
            <person name="Xing Y."/>
            <person name="Yang L."/>
            <person name="Yao Z."/>
            <person name="Ying F."/>
            <person name="Zhai J."/>
            <person name="Zhou L."/>
            <person name="Zuber A."/>
            <person name="Denarie J."/>
            <person name="Dixon R.A."/>
            <person name="May G.D."/>
            <person name="Schwartz D.C."/>
            <person name="Rogers J."/>
            <person name="Quetier F."/>
            <person name="Town C.D."/>
            <person name="Roe B.A."/>
        </authorList>
    </citation>
    <scope>NUCLEOTIDE SEQUENCE [LARGE SCALE GENOMIC DNA]</scope>
    <source>
        <strain evidence="7">A17</strain>
        <strain evidence="8 9">cv. Jemalong A17</strain>
    </source>
</reference>
<dbReference type="Proteomes" id="UP000002051">
    <property type="component" value="Unassembled WGS sequence"/>
</dbReference>
<evidence type="ECO:0000313" key="8">
    <source>
        <dbReference type="EnsemblPlants" id="KEH41285"/>
    </source>
</evidence>
<dbReference type="Gene3D" id="1.20.1020.10">
    <property type="entry name" value="TAZ domain"/>
    <property type="match status" value="1"/>
</dbReference>
<dbReference type="GO" id="GO:0004402">
    <property type="term" value="F:histone acetyltransferase activity"/>
    <property type="evidence" value="ECO:0007669"/>
    <property type="project" value="InterPro"/>
</dbReference>
<accession>A0A072VT38</accession>
<dbReference type="InterPro" id="IPR035898">
    <property type="entry name" value="TAZ_dom_sf"/>
</dbReference>
<keyword evidence="4" id="KW-0805">Transcription regulation</keyword>
<evidence type="ECO:0000256" key="6">
    <source>
        <dbReference type="ARBA" id="ARBA00023242"/>
    </source>
</evidence>
<organism evidence="7 9">
    <name type="scientific">Medicago truncatula</name>
    <name type="common">Barrel medic</name>
    <name type="synonym">Medicago tribuloides</name>
    <dbReference type="NCBI Taxonomy" id="3880"/>
    <lineage>
        <taxon>Eukaryota</taxon>
        <taxon>Viridiplantae</taxon>
        <taxon>Streptophyta</taxon>
        <taxon>Embryophyta</taxon>
        <taxon>Tracheophyta</taxon>
        <taxon>Spermatophyta</taxon>
        <taxon>Magnoliopsida</taxon>
        <taxon>eudicotyledons</taxon>
        <taxon>Gunneridae</taxon>
        <taxon>Pentapetalae</taxon>
        <taxon>rosids</taxon>
        <taxon>fabids</taxon>
        <taxon>Fabales</taxon>
        <taxon>Fabaceae</taxon>
        <taxon>Papilionoideae</taxon>
        <taxon>50 kb inversion clade</taxon>
        <taxon>NPAAA clade</taxon>
        <taxon>Hologalegina</taxon>
        <taxon>IRL clade</taxon>
        <taxon>Trifolieae</taxon>
        <taxon>Medicago</taxon>
    </lineage>
</organism>
<dbReference type="GO" id="GO:0006355">
    <property type="term" value="P:regulation of DNA-templated transcription"/>
    <property type="evidence" value="ECO:0007669"/>
    <property type="project" value="InterPro"/>
</dbReference>
<dbReference type="GO" id="GO:0005634">
    <property type="term" value="C:nucleus"/>
    <property type="evidence" value="ECO:0007669"/>
    <property type="project" value="UniProtKB-SubCell"/>
</dbReference>
<dbReference type="InterPro" id="IPR013178">
    <property type="entry name" value="Histone_AcTrfase_Rtt109/CBP"/>
</dbReference>
<comment type="subcellular location">
    <subcellularLocation>
        <location evidence="1">Nucleus</location>
    </subcellularLocation>
</comment>
<dbReference type="EnsemblPlants" id="KEH41285">
    <property type="protein sequence ID" value="KEH41285"/>
    <property type="gene ID" value="MTR_1g047940"/>
</dbReference>
<dbReference type="PANTHER" id="PTHR13808">
    <property type="entry name" value="CBP/P300-RELATED"/>
    <property type="match status" value="1"/>
</dbReference>
<evidence type="ECO:0000256" key="3">
    <source>
        <dbReference type="ARBA" id="ARBA00022679"/>
    </source>
</evidence>
<dbReference type="SUPFAM" id="SSF57933">
    <property type="entry name" value="TAZ domain"/>
    <property type="match status" value="1"/>
</dbReference>
<dbReference type="EC" id="2.3.1.48" evidence="2"/>